<keyword evidence="1" id="KW-0812">Transmembrane</keyword>
<keyword evidence="1" id="KW-1133">Transmembrane helix</keyword>
<keyword evidence="4" id="KW-1185">Reference proteome</keyword>
<name>A0A8B0SPL0_9GAMM</name>
<reference evidence="3" key="2">
    <citation type="submission" date="2021-04" db="EMBL/GenBank/DDBJ databases">
        <title>Complete Genome and methylome analysis of Thiothrix fructosivorans ATCC 49748.</title>
        <authorList>
            <person name="Fomenkov A."/>
            <person name="Sun L."/>
            <person name="Vincze T."/>
            <person name="Grabovich M.Y."/>
            <person name="Roberts R.J."/>
        </authorList>
    </citation>
    <scope>NUCLEOTIDE SEQUENCE</scope>
    <source>
        <strain evidence="3">ATCC 49748</strain>
    </source>
</reference>
<evidence type="ECO:0000313" key="2">
    <source>
        <dbReference type="EMBL" id="MBO0612932.1"/>
    </source>
</evidence>
<gene>
    <name evidence="3" type="ORF">J1836_004500</name>
    <name evidence="2" type="ORF">J1836_08330</name>
</gene>
<dbReference type="EMBL" id="JAFMPM010000006">
    <property type="protein sequence ID" value="MBO0612932.1"/>
    <property type="molecule type" value="Genomic_DNA"/>
</dbReference>
<protein>
    <recommendedName>
        <fullName evidence="5">DUF983 domain-containing protein</fullName>
    </recommendedName>
</protein>
<feature type="transmembrane region" description="Helical" evidence="1">
    <location>
        <begin position="103"/>
        <end position="122"/>
    </location>
</feature>
<reference evidence="2 4" key="1">
    <citation type="submission" date="2021-03" db="EMBL/GenBank/DDBJ databases">
        <title>Draft genome and methylome analysis of Thiotrix fructosivoruns ATCC 49748.</title>
        <authorList>
            <person name="Fomenkov A."/>
            <person name="Grabovich M.Y."/>
            <person name="Roberts R.J."/>
        </authorList>
    </citation>
    <scope>NUCLEOTIDE SEQUENCE [LARGE SCALE GENOMIC DNA]</scope>
    <source>
        <strain evidence="2 4">ATCC 49748</strain>
    </source>
</reference>
<evidence type="ECO:0008006" key="5">
    <source>
        <dbReference type="Google" id="ProtNLM"/>
    </source>
</evidence>
<organism evidence="3">
    <name type="scientific">Thiothrix fructosivorans</name>
    <dbReference type="NCBI Taxonomy" id="111770"/>
    <lineage>
        <taxon>Bacteria</taxon>
        <taxon>Pseudomonadati</taxon>
        <taxon>Pseudomonadota</taxon>
        <taxon>Gammaproteobacteria</taxon>
        <taxon>Thiotrichales</taxon>
        <taxon>Thiotrichaceae</taxon>
        <taxon>Thiothrix</taxon>
    </lineage>
</organism>
<dbReference type="AlphaFoldDB" id="A0A8B0SPL0"/>
<dbReference type="EMBL" id="CP072748">
    <property type="protein sequence ID" value="QTX11617.1"/>
    <property type="molecule type" value="Genomic_DNA"/>
</dbReference>
<dbReference type="Proteomes" id="UP000664466">
    <property type="component" value="Unassembled WGS sequence"/>
</dbReference>
<evidence type="ECO:0000256" key="1">
    <source>
        <dbReference type="SAM" id="Phobius"/>
    </source>
</evidence>
<accession>A0A8B0SPL0</accession>
<feature type="transmembrane region" description="Helical" evidence="1">
    <location>
        <begin position="74"/>
        <end position="91"/>
    </location>
</feature>
<sequence>MINKTDIKCPACGENTISTLSLFRSVIGIGFHPECSACHTQWSVSSIWQGGYAGLILLSFVLSAVFSIKLHSYVPYYWLIVALFLAAYSVVRFAKPMLRKPIPYWLQLLHYVVFGLLIFIFMKI</sequence>
<proteinExistence type="predicted"/>
<evidence type="ECO:0000313" key="3">
    <source>
        <dbReference type="EMBL" id="QTX11617.1"/>
    </source>
</evidence>
<evidence type="ECO:0000313" key="4">
    <source>
        <dbReference type="Proteomes" id="UP000664466"/>
    </source>
</evidence>
<feature type="transmembrane region" description="Helical" evidence="1">
    <location>
        <begin position="50"/>
        <end position="68"/>
    </location>
</feature>
<dbReference type="RefSeq" id="WP_207250675.1">
    <property type="nucleotide sequence ID" value="NZ_JAFMPM010000006.1"/>
</dbReference>
<keyword evidence="1" id="KW-0472">Membrane</keyword>